<dbReference type="InterPro" id="IPR036291">
    <property type="entry name" value="NAD(P)-bd_dom_sf"/>
</dbReference>
<feature type="transmembrane region" description="Helical" evidence="9">
    <location>
        <begin position="140"/>
        <end position="161"/>
    </location>
</feature>
<dbReference type="OrthoDB" id="3418949at2"/>
<dbReference type="KEGG" id="llp:GH975_11775"/>
<feature type="transmembrane region" description="Helical" evidence="9">
    <location>
        <begin position="300"/>
        <end position="324"/>
    </location>
</feature>
<keyword evidence="13" id="KW-1185">Reference proteome</keyword>
<keyword evidence="5 9" id="KW-0812">Transmembrane</keyword>
<protein>
    <recommendedName>
        <fullName evidence="14">Transporter, CPA2 family</fullName>
    </recommendedName>
</protein>
<evidence type="ECO:0000256" key="6">
    <source>
        <dbReference type="ARBA" id="ARBA00022989"/>
    </source>
</evidence>
<feature type="transmembrane region" description="Helical" evidence="9">
    <location>
        <begin position="51"/>
        <end position="68"/>
    </location>
</feature>
<evidence type="ECO:0000256" key="5">
    <source>
        <dbReference type="ARBA" id="ARBA00022692"/>
    </source>
</evidence>
<dbReference type="Gene3D" id="3.40.50.720">
    <property type="entry name" value="NAD(P)-binding Rossmann-like Domain"/>
    <property type="match status" value="1"/>
</dbReference>
<keyword evidence="3" id="KW-0813">Transport</keyword>
<reference evidence="12 13" key="1">
    <citation type="submission" date="2019-11" db="EMBL/GenBank/DDBJ databases">
        <authorList>
            <person name="Khan S.A."/>
            <person name="Jeon C.O."/>
            <person name="Chun B.H."/>
        </authorList>
    </citation>
    <scope>NUCLEOTIDE SEQUENCE [LARGE SCALE GENOMIC DNA]</scope>
    <source>
        <strain evidence="12 13">IMCC 1097</strain>
    </source>
</reference>
<evidence type="ECO:0000256" key="1">
    <source>
        <dbReference type="ARBA" id="ARBA00004141"/>
    </source>
</evidence>
<dbReference type="Pfam" id="PF00999">
    <property type="entry name" value="Na_H_Exchanger"/>
    <property type="match status" value="1"/>
</dbReference>
<evidence type="ECO:0000256" key="8">
    <source>
        <dbReference type="ARBA" id="ARBA00023136"/>
    </source>
</evidence>
<comment type="similarity">
    <text evidence="2">Belongs to the monovalent cation:proton antiporter 2 (CPA2) transporter (TC 2.A.37) family.</text>
</comment>
<feature type="transmembrane region" description="Helical" evidence="9">
    <location>
        <begin position="330"/>
        <end position="349"/>
    </location>
</feature>
<evidence type="ECO:0000313" key="13">
    <source>
        <dbReference type="Proteomes" id="UP000388235"/>
    </source>
</evidence>
<evidence type="ECO:0000259" key="10">
    <source>
        <dbReference type="Pfam" id="PF00999"/>
    </source>
</evidence>
<feature type="domain" description="RCK N-terminal" evidence="11">
    <location>
        <begin position="385"/>
        <end position="498"/>
    </location>
</feature>
<dbReference type="Gene3D" id="1.20.1530.20">
    <property type="match status" value="1"/>
</dbReference>
<feature type="domain" description="Cation/H+ exchanger transmembrane" evidence="10">
    <location>
        <begin position="12"/>
        <end position="346"/>
    </location>
</feature>
<proteinExistence type="inferred from homology"/>
<dbReference type="InterPro" id="IPR003148">
    <property type="entry name" value="RCK_N"/>
</dbReference>
<dbReference type="EMBL" id="CP045871">
    <property type="protein sequence ID" value="QGG81205.1"/>
    <property type="molecule type" value="Genomic_DNA"/>
</dbReference>
<evidence type="ECO:0000256" key="7">
    <source>
        <dbReference type="ARBA" id="ARBA00023065"/>
    </source>
</evidence>
<feature type="transmembrane region" description="Helical" evidence="9">
    <location>
        <begin position="194"/>
        <end position="214"/>
    </location>
</feature>
<dbReference type="Proteomes" id="UP000388235">
    <property type="component" value="Chromosome"/>
</dbReference>
<dbReference type="GO" id="GO:1902600">
    <property type="term" value="P:proton transmembrane transport"/>
    <property type="evidence" value="ECO:0007669"/>
    <property type="project" value="InterPro"/>
</dbReference>
<evidence type="ECO:0000259" key="11">
    <source>
        <dbReference type="Pfam" id="PF02254"/>
    </source>
</evidence>
<feature type="transmembrane region" description="Helical" evidence="9">
    <location>
        <begin position="80"/>
        <end position="102"/>
    </location>
</feature>
<keyword evidence="8 9" id="KW-0472">Membrane</keyword>
<evidence type="ECO:0000256" key="2">
    <source>
        <dbReference type="ARBA" id="ARBA00005551"/>
    </source>
</evidence>
<evidence type="ECO:0000256" key="4">
    <source>
        <dbReference type="ARBA" id="ARBA00022449"/>
    </source>
</evidence>
<keyword evidence="6 9" id="KW-1133">Transmembrane helix</keyword>
<comment type="subcellular location">
    <subcellularLocation>
        <location evidence="1">Membrane</location>
        <topology evidence="1">Multi-pass membrane protein</topology>
    </subcellularLocation>
</comment>
<evidence type="ECO:0000256" key="9">
    <source>
        <dbReference type="SAM" id="Phobius"/>
    </source>
</evidence>
<feature type="transmembrane region" description="Helical" evidence="9">
    <location>
        <begin position="108"/>
        <end position="128"/>
    </location>
</feature>
<dbReference type="GO" id="GO:0006813">
    <property type="term" value="P:potassium ion transport"/>
    <property type="evidence" value="ECO:0007669"/>
    <property type="project" value="InterPro"/>
</dbReference>
<feature type="transmembrane region" description="Helical" evidence="9">
    <location>
        <begin position="242"/>
        <end position="261"/>
    </location>
</feature>
<evidence type="ECO:0000256" key="3">
    <source>
        <dbReference type="ARBA" id="ARBA00022448"/>
    </source>
</evidence>
<dbReference type="GO" id="GO:0016020">
    <property type="term" value="C:membrane"/>
    <property type="evidence" value="ECO:0007669"/>
    <property type="project" value="UniProtKB-SubCell"/>
</dbReference>
<dbReference type="AlphaFoldDB" id="A0A5Q2QJF0"/>
<evidence type="ECO:0000313" key="12">
    <source>
        <dbReference type="EMBL" id="QGG81205.1"/>
    </source>
</evidence>
<dbReference type="GO" id="GO:0015297">
    <property type="term" value="F:antiporter activity"/>
    <property type="evidence" value="ECO:0007669"/>
    <property type="project" value="UniProtKB-KW"/>
</dbReference>
<dbReference type="RefSeq" id="WP_153714708.1">
    <property type="nucleotide sequence ID" value="NZ_CP045871.1"/>
</dbReference>
<gene>
    <name evidence="12" type="ORF">GH975_11775</name>
</gene>
<dbReference type="SUPFAM" id="SSF51735">
    <property type="entry name" value="NAD(P)-binding Rossmann-fold domains"/>
    <property type="match status" value="1"/>
</dbReference>
<evidence type="ECO:0008006" key="14">
    <source>
        <dbReference type="Google" id="ProtNLM"/>
    </source>
</evidence>
<keyword evidence="7" id="KW-0406">Ion transport</keyword>
<sequence length="520" mass="55554">MTEGSLLSLWIAGALIAGTLVRMAQLPPLVGFLLAGVIGVQLGAPTPHTSFELMSELGVELLLFTIGLKIRLPELLRPLILTTGLAHIGLFSLVMMPVVVWFQPGNPVAWILAIGLTFSSTVMAAKVLEARRETRAFHGRLTVGLLVMQDVVAVVLLGVLAGEAPSYWAFGLLALPLLRPVLMGWLDRLGDGELVVLGGSVLALVVGGALFRFLGLSGELGALVMGTLLAGHVRAKQLADNLWAFRELMLVGFFLLVGTQVTLDWQVLQLVALLTLLLPVKAALWVLVLCRAKLRSYTGFLASANLFTYSEFALVVASGALAAGLIDDRWMGALALSVVVSFILAAPLARYAHRLFEQWEAPLSKLQRAEQHPDDQPISIGSAKVLVMGMGRIGTGAYLYLRERGVSVVGLDADPIKVGPHVKNGRRVLFADAEDPALWRTLNLDGVQMVLLAMPDANAQEHCTLQLRKLGFPGLVVSGTRRKAAIAAIEAAGCDMVFDVADAAGVGLGERAWEQLGKPS</sequence>
<dbReference type="PANTHER" id="PTHR42751:SF1">
    <property type="entry name" value="CATION_PROTON ANTIPORTER YBAL-RELATED"/>
    <property type="match status" value="1"/>
</dbReference>
<dbReference type="PANTHER" id="PTHR42751">
    <property type="entry name" value="SODIUM/HYDROGEN EXCHANGER FAMILY/TRKA DOMAIN PROTEIN"/>
    <property type="match status" value="1"/>
</dbReference>
<feature type="transmembrane region" description="Helical" evidence="9">
    <location>
        <begin position="267"/>
        <end position="288"/>
    </location>
</feature>
<name>A0A5Q2QJF0_9GAMM</name>
<dbReference type="Pfam" id="PF02254">
    <property type="entry name" value="TrkA_N"/>
    <property type="match status" value="1"/>
</dbReference>
<accession>A0A5Q2QJF0</accession>
<dbReference type="InterPro" id="IPR038770">
    <property type="entry name" value="Na+/solute_symporter_sf"/>
</dbReference>
<keyword evidence="4" id="KW-0050">Antiport</keyword>
<dbReference type="InterPro" id="IPR006153">
    <property type="entry name" value="Cation/H_exchanger_TM"/>
</dbReference>
<organism evidence="12 13">
    <name type="scientific">Litorivicinus lipolyticus</name>
    <dbReference type="NCBI Taxonomy" id="418701"/>
    <lineage>
        <taxon>Bacteria</taxon>
        <taxon>Pseudomonadati</taxon>
        <taxon>Pseudomonadota</taxon>
        <taxon>Gammaproteobacteria</taxon>
        <taxon>Oceanospirillales</taxon>
        <taxon>Litorivicinaceae</taxon>
        <taxon>Litorivicinus</taxon>
    </lineage>
</organism>